<name>A0A846TLC7_9MICC</name>
<feature type="region of interest" description="Disordered" evidence="1">
    <location>
        <begin position="30"/>
        <end position="93"/>
    </location>
</feature>
<reference evidence="2 3" key="1">
    <citation type="submission" date="2020-02" db="EMBL/GenBank/DDBJ databases">
        <authorList>
            <person name="Sun Q."/>
        </authorList>
    </citation>
    <scope>NUCLEOTIDE SEQUENCE [LARGE SCALE GENOMIC DNA]</scope>
    <source>
        <strain evidence="2 3">YIM 13062</strain>
    </source>
</reference>
<dbReference type="RefSeq" id="WP_047691947.1">
    <property type="nucleotide sequence ID" value="NZ_JAAVUN010000006.1"/>
</dbReference>
<evidence type="ECO:0000313" key="3">
    <source>
        <dbReference type="Proteomes" id="UP000521379"/>
    </source>
</evidence>
<evidence type="ECO:0000256" key="1">
    <source>
        <dbReference type="SAM" id="MobiDB-lite"/>
    </source>
</evidence>
<evidence type="ECO:0000313" key="2">
    <source>
        <dbReference type="EMBL" id="NKE09243.1"/>
    </source>
</evidence>
<protein>
    <submittedName>
        <fullName evidence="2">Uncharacterized protein</fullName>
    </submittedName>
</protein>
<organism evidence="2 3">
    <name type="scientific">Kocuria subflava</name>
    <dbReference type="NCBI Taxonomy" id="1736139"/>
    <lineage>
        <taxon>Bacteria</taxon>
        <taxon>Bacillati</taxon>
        <taxon>Actinomycetota</taxon>
        <taxon>Actinomycetes</taxon>
        <taxon>Micrococcales</taxon>
        <taxon>Micrococcaceae</taxon>
        <taxon>Kocuria</taxon>
    </lineage>
</organism>
<comment type="caution">
    <text evidence="2">The sequence shown here is derived from an EMBL/GenBank/DDBJ whole genome shotgun (WGS) entry which is preliminary data.</text>
</comment>
<proteinExistence type="predicted"/>
<accession>A0A846TLC7</accession>
<dbReference type="AlphaFoldDB" id="A0A846TLC7"/>
<sequence>MTSSQSPVELLRSLSPGTRVTVRWALPAGDASGKRYTDSIGTVVGPGPSSSLLPDDDAYHDPGQDGSRPAQNSALPEGKGVDATGGADAAEGSDAAAGVLILETRRGRVEIPWEAVRLAKAVPPPPPRRAPQA</sequence>
<dbReference type="Proteomes" id="UP000521379">
    <property type="component" value="Unassembled WGS sequence"/>
</dbReference>
<dbReference type="EMBL" id="JAAVUN010000006">
    <property type="protein sequence ID" value="NKE09243.1"/>
    <property type="molecule type" value="Genomic_DNA"/>
</dbReference>
<keyword evidence="3" id="KW-1185">Reference proteome</keyword>
<gene>
    <name evidence="2" type="ORF">GTW58_04660</name>
</gene>
<feature type="compositionally biased region" description="Low complexity" evidence="1">
    <location>
        <begin position="81"/>
        <end position="93"/>
    </location>
</feature>